<evidence type="ECO:0000259" key="2">
    <source>
        <dbReference type="SMART" id="SM00854"/>
    </source>
</evidence>
<dbReference type="PANTHER" id="PTHR33393:SF13">
    <property type="entry name" value="PGA BIOSYNTHESIS PROTEIN CAPA"/>
    <property type="match status" value="1"/>
</dbReference>
<protein>
    <recommendedName>
        <fullName evidence="2">Capsule synthesis protein CapA domain-containing protein</fullName>
    </recommendedName>
</protein>
<dbReference type="PROSITE" id="PS51257">
    <property type="entry name" value="PROKAR_LIPOPROTEIN"/>
    <property type="match status" value="1"/>
</dbReference>
<dbReference type="InterPro" id="IPR019079">
    <property type="entry name" value="Capsule_synth_CapA"/>
</dbReference>
<evidence type="ECO:0000313" key="3">
    <source>
        <dbReference type="EMBL" id="HGS87084.1"/>
    </source>
</evidence>
<proteinExistence type="inferred from homology"/>
<dbReference type="InterPro" id="IPR029052">
    <property type="entry name" value="Metallo-depent_PP-like"/>
</dbReference>
<dbReference type="SUPFAM" id="SSF56300">
    <property type="entry name" value="Metallo-dependent phosphatases"/>
    <property type="match status" value="1"/>
</dbReference>
<accession>A0A7C4Q1J8</accession>
<reference evidence="3" key="1">
    <citation type="journal article" date="2020" name="mSystems">
        <title>Genome- and Community-Level Interaction Insights into Carbon Utilization and Element Cycling Functions of Hydrothermarchaeota in Hydrothermal Sediment.</title>
        <authorList>
            <person name="Zhou Z."/>
            <person name="Liu Y."/>
            <person name="Xu W."/>
            <person name="Pan J."/>
            <person name="Luo Z.H."/>
            <person name="Li M."/>
        </authorList>
    </citation>
    <scope>NUCLEOTIDE SEQUENCE [LARGE SCALE GENOMIC DNA]</scope>
    <source>
        <strain evidence="3">SpSt-556</strain>
    </source>
</reference>
<organism evidence="3">
    <name type="scientific">Bellilinea caldifistulae</name>
    <dbReference type="NCBI Taxonomy" id="360411"/>
    <lineage>
        <taxon>Bacteria</taxon>
        <taxon>Bacillati</taxon>
        <taxon>Chloroflexota</taxon>
        <taxon>Anaerolineae</taxon>
        <taxon>Anaerolineales</taxon>
        <taxon>Anaerolineaceae</taxon>
        <taxon>Bellilinea</taxon>
    </lineage>
</organism>
<gene>
    <name evidence="3" type="ORF">ENT17_05635</name>
</gene>
<dbReference type="SMART" id="SM00854">
    <property type="entry name" value="PGA_cap"/>
    <property type="match status" value="1"/>
</dbReference>
<dbReference type="InterPro" id="IPR052169">
    <property type="entry name" value="CW_Biosynth-Accessory"/>
</dbReference>
<comment type="similarity">
    <text evidence="1">Belongs to the CapA family.</text>
</comment>
<dbReference type="PANTHER" id="PTHR33393">
    <property type="entry name" value="POLYGLUTAMINE SYNTHESIS ACCESSORY PROTEIN RV0574C-RELATED"/>
    <property type="match status" value="1"/>
</dbReference>
<feature type="domain" description="Capsule synthesis protein CapA" evidence="2">
    <location>
        <begin position="245"/>
        <end position="489"/>
    </location>
</feature>
<dbReference type="Pfam" id="PF09587">
    <property type="entry name" value="PGA_cap"/>
    <property type="match status" value="1"/>
</dbReference>
<dbReference type="AlphaFoldDB" id="A0A7C4Q1J8"/>
<name>A0A7C4Q1J8_9CHLR</name>
<sequence>MKRTWFPLFLMIWLAGCQVLPQVKPPAWLQENGETTPTPFLPLPNPTAPALPLSGATAGLIWFDPHLPPALLQAAQLPPGWQKTDQPQNAQVQVKVGADGLQAGSWVYAVVARFATVEDEIDSVTLRKTWYGLNTTLPPLIVEADTLAMLTGWWGAPAEGAVEVVPTGRLSEALWQQPTARGIIPFERLEPRLKVLAVDGISPLARGLDESAYPLALPFALSGERAAELAGILPAGNRDESKMTVVAVTGVTALVRATALYLRLRGVEHALTEVADWLREADITHINNEVAFRQGCSPRQEGLNEAGVIIFPCSDIRWIELLEAVGTDVVEMTGDHFIDAAPEDVLLTLEEYHRRGWQTYGGGATLEEGWQPALFEHNGNRIAFLGCNAKGPAYAKASADSPGAVLCDFDRLTDEIRRLRSAGYLPIVTFSHLEYETFAARPRAVEDFERVAAAGAVIVSGSQGHLPQAMQFYEDSFLHYGLGNLFFDQYSLGEPFERAFIDRHIFYDGRYLGVELLTLRFEDFLRSRPMTADERRQLLQVIFEASGW</sequence>
<evidence type="ECO:0000256" key="1">
    <source>
        <dbReference type="ARBA" id="ARBA00005662"/>
    </source>
</evidence>
<comment type="caution">
    <text evidence="3">The sequence shown here is derived from an EMBL/GenBank/DDBJ whole genome shotgun (WGS) entry which is preliminary data.</text>
</comment>
<dbReference type="EMBL" id="DSXR01000053">
    <property type="protein sequence ID" value="HGS87084.1"/>
    <property type="molecule type" value="Genomic_DNA"/>
</dbReference>